<dbReference type="AlphaFoldDB" id="A0A9N9VLC9"/>
<dbReference type="EMBL" id="CABFNQ020000711">
    <property type="protein sequence ID" value="CAH0025574.1"/>
    <property type="molecule type" value="Genomic_DNA"/>
</dbReference>
<feature type="transmembrane region" description="Helical" evidence="1">
    <location>
        <begin position="300"/>
        <end position="320"/>
    </location>
</feature>
<dbReference type="OrthoDB" id="5342093at2759"/>
<reference evidence="3" key="1">
    <citation type="submission" date="2021-10" db="EMBL/GenBank/DDBJ databases">
        <authorList>
            <person name="Piombo E."/>
        </authorList>
    </citation>
    <scope>NUCLEOTIDE SEQUENCE</scope>
</reference>
<protein>
    <recommendedName>
        <fullName evidence="2">DUF6594 domain-containing protein</fullName>
    </recommendedName>
</protein>
<organism evidence="3 4">
    <name type="scientific">Clonostachys rhizophaga</name>
    <dbReference type="NCBI Taxonomy" id="160324"/>
    <lineage>
        <taxon>Eukaryota</taxon>
        <taxon>Fungi</taxon>
        <taxon>Dikarya</taxon>
        <taxon>Ascomycota</taxon>
        <taxon>Pezizomycotina</taxon>
        <taxon>Sordariomycetes</taxon>
        <taxon>Hypocreomycetidae</taxon>
        <taxon>Hypocreales</taxon>
        <taxon>Bionectriaceae</taxon>
        <taxon>Clonostachys</taxon>
    </lineage>
</organism>
<evidence type="ECO:0000313" key="4">
    <source>
        <dbReference type="Proteomes" id="UP000696573"/>
    </source>
</evidence>
<keyword evidence="1" id="KW-0472">Membrane</keyword>
<dbReference type="Pfam" id="PF20237">
    <property type="entry name" value="DUF6594"/>
    <property type="match status" value="1"/>
</dbReference>
<gene>
    <name evidence="3" type="ORF">CRHIZ90672A_00018000</name>
</gene>
<comment type="caution">
    <text evidence="3">The sequence shown here is derived from an EMBL/GenBank/DDBJ whole genome shotgun (WGS) entry which is preliminary data.</text>
</comment>
<proteinExistence type="predicted"/>
<keyword evidence="1" id="KW-1133">Transmembrane helix</keyword>
<sequence>MATDEEQANISVHYVTGFGELASLIASDEDQTTAVYKRFDKLAARDLLYYECELLELEALQDQYDREDSLDARKPDNADNLQRRIRTNARDWVSFKHRAMKEAEANDKSDERWKKRMDLAMEVRSTLKEYREALLLNSTLLTLRPLSKQTLTALSNYFHQQHGFATSSASQQATLPTLSGAGSRLYPLPGTPTSQRPIDLVSVSPQTHADPLGRILKTYCSWLFQPRSAPPSTFYSSSPSLSAPHPAMPLVTHLHPPQLQTYSLRFLSFAASLITALLVCSLLLLPIYGLWSASSSRLDLKLGLIALFTILFAFAIPLVTNARRAELFGACAAYAAVLVVFISGGLGGEGGADRTEGAGSKG</sequence>
<accession>A0A9N9VLC9</accession>
<feature type="domain" description="DUF6594" evidence="2">
    <location>
        <begin position="20"/>
        <end position="339"/>
    </location>
</feature>
<feature type="transmembrane region" description="Helical" evidence="1">
    <location>
        <begin position="327"/>
        <end position="346"/>
    </location>
</feature>
<evidence type="ECO:0000256" key="1">
    <source>
        <dbReference type="SAM" id="Phobius"/>
    </source>
</evidence>
<name>A0A9N9VLC9_9HYPO</name>
<dbReference type="Proteomes" id="UP000696573">
    <property type="component" value="Unassembled WGS sequence"/>
</dbReference>
<dbReference type="InterPro" id="IPR046529">
    <property type="entry name" value="DUF6594"/>
</dbReference>
<keyword evidence="4" id="KW-1185">Reference proteome</keyword>
<evidence type="ECO:0000259" key="2">
    <source>
        <dbReference type="Pfam" id="PF20237"/>
    </source>
</evidence>
<evidence type="ECO:0000313" key="3">
    <source>
        <dbReference type="EMBL" id="CAH0025574.1"/>
    </source>
</evidence>
<dbReference type="PANTHER" id="PTHR34502">
    <property type="entry name" value="DUF6594 DOMAIN-CONTAINING PROTEIN-RELATED"/>
    <property type="match status" value="1"/>
</dbReference>
<feature type="transmembrane region" description="Helical" evidence="1">
    <location>
        <begin position="266"/>
        <end position="288"/>
    </location>
</feature>
<keyword evidence="1" id="KW-0812">Transmembrane</keyword>
<dbReference type="PANTHER" id="PTHR34502:SF4">
    <property type="entry name" value="DUF6594 DOMAIN-CONTAINING PROTEIN"/>
    <property type="match status" value="1"/>
</dbReference>